<evidence type="ECO:0000313" key="3">
    <source>
        <dbReference type="EMBL" id="MFD1512156.1"/>
    </source>
</evidence>
<feature type="domain" description="C2H2-type" evidence="2">
    <location>
        <begin position="21"/>
        <end position="42"/>
    </location>
</feature>
<name>A0ABD6AR40_9EURY</name>
<sequence>MRGEEVETRAAPETTDDVFACRFCGRPFARAEYRALHYGLDHEASLDDDQRAAYDAALDEEEAELRKFRLKAALALVLVYFGFLLLWAVVNLLL</sequence>
<dbReference type="InterPro" id="IPR013087">
    <property type="entry name" value="Znf_C2H2_type"/>
</dbReference>
<dbReference type="EMBL" id="JBHUDC010000002">
    <property type="protein sequence ID" value="MFD1512156.1"/>
    <property type="molecule type" value="Genomic_DNA"/>
</dbReference>
<accession>A0ABD6AR40</accession>
<dbReference type="Proteomes" id="UP001597187">
    <property type="component" value="Unassembled WGS sequence"/>
</dbReference>
<organism evidence="3 4">
    <name type="scientific">Halomarina rubra</name>
    <dbReference type="NCBI Taxonomy" id="2071873"/>
    <lineage>
        <taxon>Archaea</taxon>
        <taxon>Methanobacteriati</taxon>
        <taxon>Methanobacteriota</taxon>
        <taxon>Stenosarchaea group</taxon>
        <taxon>Halobacteria</taxon>
        <taxon>Halobacteriales</taxon>
        <taxon>Natronomonadaceae</taxon>
        <taxon>Halomarina</taxon>
    </lineage>
</organism>
<dbReference type="AlphaFoldDB" id="A0ABD6AR40"/>
<evidence type="ECO:0000256" key="1">
    <source>
        <dbReference type="SAM" id="Phobius"/>
    </source>
</evidence>
<dbReference type="PROSITE" id="PS00028">
    <property type="entry name" value="ZINC_FINGER_C2H2_1"/>
    <property type="match status" value="1"/>
</dbReference>
<proteinExistence type="predicted"/>
<feature type="transmembrane region" description="Helical" evidence="1">
    <location>
        <begin position="72"/>
        <end position="93"/>
    </location>
</feature>
<protein>
    <submittedName>
        <fullName evidence="3">C2H2-type zinc finger protein</fullName>
    </submittedName>
</protein>
<keyword evidence="1" id="KW-0472">Membrane</keyword>
<keyword evidence="4" id="KW-1185">Reference proteome</keyword>
<reference evidence="3 4" key="1">
    <citation type="journal article" date="2019" name="Int. J. Syst. Evol. Microbiol.">
        <title>The Global Catalogue of Microorganisms (GCM) 10K type strain sequencing project: providing services to taxonomists for standard genome sequencing and annotation.</title>
        <authorList>
            <consortium name="The Broad Institute Genomics Platform"/>
            <consortium name="The Broad Institute Genome Sequencing Center for Infectious Disease"/>
            <person name="Wu L."/>
            <person name="Ma J."/>
        </authorList>
    </citation>
    <scope>NUCLEOTIDE SEQUENCE [LARGE SCALE GENOMIC DNA]</scope>
    <source>
        <strain evidence="3 4">CGMCC 1.12563</strain>
    </source>
</reference>
<keyword evidence="1" id="KW-1133">Transmembrane helix</keyword>
<evidence type="ECO:0000313" key="4">
    <source>
        <dbReference type="Proteomes" id="UP001597187"/>
    </source>
</evidence>
<evidence type="ECO:0000259" key="2">
    <source>
        <dbReference type="PROSITE" id="PS00028"/>
    </source>
</evidence>
<comment type="caution">
    <text evidence="3">The sequence shown here is derived from an EMBL/GenBank/DDBJ whole genome shotgun (WGS) entry which is preliminary data.</text>
</comment>
<gene>
    <name evidence="3" type="ORF">ACFSBT_02535</name>
</gene>
<dbReference type="RefSeq" id="WP_250872144.1">
    <property type="nucleotide sequence ID" value="NZ_JALXFV010000002.1"/>
</dbReference>
<keyword evidence="1" id="KW-0812">Transmembrane</keyword>